<dbReference type="RefSeq" id="XP_014152183.1">
    <property type="nucleotide sequence ID" value="XM_014296708.1"/>
</dbReference>
<keyword evidence="3" id="KW-1185">Reference proteome</keyword>
<feature type="compositionally biased region" description="Polar residues" evidence="1">
    <location>
        <begin position="329"/>
        <end position="350"/>
    </location>
</feature>
<sequence length="447" mass="48741">MADRTRVYFVCGQAMTDGRTTVRGVYHATQHFLAKAIPDEQRLMGSGKRHFLVKAIPDEQRIMGSGKRVVLWLPLLSAGDGGLNQHYVLNTMLNAIGNYASSEGWAGVVHIKISLGSKPENLGQSIPIRYDVMTGRLPVGDILSRGSKGKMEFTCVAHDTRRGWIVQHVQIDIRGTFEHLRVAMGLDELPFGYHANERLIECDITDGKVVQLLDKSHGVSRSFFTVSQCEGDGLLNTGCNSWVTIVLSSARVYFSICRPLSLRLVAWASDSIPATDIEAENSSTLMRSGSPFVPLTSLGDTGAARADTKEYESHHSPVSEQHPLRYDTTHTPGKQITCDTTHTPGKQTTDYPIHTPGKPITGHRVPVHASTEGGMVLAIDSRDRIVPNSGTRVVQMNEQSSSVDTEISPTSAEVAVSPFLPKSDKGCYGTSEYVVSLFETVTVCGCN</sequence>
<feature type="compositionally biased region" description="Basic and acidic residues" evidence="1">
    <location>
        <begin position="310"/>
        <end position="328"/>
    </location>
</feature>
<evidence type="ECO:0000313" key="3">
    <source>
        <dbReference type="Proteomes" id="UP000054560"/>
    </source>
</evidence>
<gene>
    <name evidence="2" type="ORF">SARC_09283</name>
</gene>
<proteinExistence type="predicted"/>
<evidence type="ECO:0000313" key="2">
    <source>
        <dbReference type="EMBL" id="KNC78281.1"/>
    </source>
</evidence>
<dbReference type="Proteomes" id="UP000054560">
    <property type="component" value="Unassembled WGS sequence"/>
</dbReference>
<accession>A0A0L0FP53</accession>
<dbReference type="GeneID" id="25909787"/>
<dbReference type="EMBL" id="KQ242522">
    <property type="protein sequence ID" value="KNC78281.1"/>
    <property type="molecule type" value="Genomic_DNA"/>
</dbReference>
<protein>
    <submittedName>
        <fullName evidence="2">Uncharacterized protein</fullName>
    </submittedName>
</protein>
<evidence type="ECO:0000256" key="1">
    <source>
        <dbReference type="SAM" id="MobiDB-lite"/>
    </source>
</evidence>
<organism evidence="2 3">
    <name type="scientific">Sphaeroforma arctica JP610</name>
    <dbReference type="NCBI Taxonomy" id="667725"/>
    <lineage>
        <taxon>Eukaryota</taxon>
        <taxon>Ichthyosporea</taxon>
        <taxon>Ichthyophonida</taxon>
        <taxon>Sphaeroforma</taxon>
    </lineage>
</organism>
<feature type="region of interest" description="Disordered" evidence="1">
    <location>
        <begin position="310"/>
        <end position="362"/>
    </location>
</feature>
<name>A0A0L0FP53_9EUKA</name>
<reference evidence="2 3" key="1">
    <citation type="submission" date="2011-02" db="EMBL/GenBank/DDBJ databases">
        <title>The Genome Sequence of Sphaeroforma arctica JP610.</title>
        <authorList>
            <consortium name="The Broad Institute Genome Sequencing Platform"/>
            <person name="Russ C."/>
            <person name="Cuomo C."/>
            <person name="Young S.K."/>
            <person name="Zeng Q."/>
            <person name="Gargeya S."/>
            <person name="Alvarado L."/>
            <person name="Berlin A."/>
            <person name="Chapman S.B."/>
            <person name="Chen Z."/>
            <person name="Freedman E."/>
            <person name="Gellesch M."/>
            <person name="Goldberg J."/>
            <person name="Griggs A."/>
            <person name="Gujja S."/>
            <person name="Heilman E."/>
            <person name="Heiman D."/>
            <person name="Howarth C."/>
            <person name="Mehta T."/>
            <person name="Neiman D."/>
            <person name="Pearson M."/>
            <person name="Roberts A."/>
            <person name="Saif S."/>
            <person name="Shea T."/>
            <person name="Shenoy N."/>
            <person name="Sisk P."/>
            <person name="Stolte C."/>
            <person name="Sykes S."/>
            <person name="White J."/>
            <person name="Yandava C."/>
            <person name="Burger G."/>
            <person name="Gray M.W."/>
            <person name="Holland P.W.H."/>
            <person name="King N."/>
            <person name="Lang F.B.F."/>
            <person name="Roger A.J."/>
            <person name="Ruiz-Trillo I."/>
            <person name="Haas B."/>
            <person name="Nusbaum C."/>
            <person name="Birren B."/>
        </authorList>
    </citation>
    <scope>NUCLEOTIDE SEQUENCE [LARGE SCALE GENOMIC DNA]</scope>
    <source>
        <strain evidence="2 3">JP610</strain>
    </source>
</reference>
<dbReference type="AlphaFoldDB" id="A0A0L0FP53"/>